<dbReference type="Proteomes" id="UP001642484">
    <property type="component" value="Unassembled WGS sequence"/>
</dbReference>
<dbReference type="PANTHER" id="PTHR12143">
    <property type="entry name" value="PEPTIDE N-GLYCANASE PNGASE -RELATED"/>
    <property type="match status" value="1"/>
</dbReference>
<feature type="region of interest" description="Disordered" evidence="4">
    <location>
        <begin position="244"/>
        <end position="271"/>
    </location>
</feature>
<sequence>MRGSKVLSFKDFCMKLKIWERVLLYKSLLLRLLRWYKHEFFSWTSSPRCDHCHSTATKIVGSAKPLPEEEHFHASQVEIAQCSACGQQTRFPRYNDPAKLLETRTGRCGEWANCFTLLCRSLGYEARHVHDWTDHVWTEIYSDSEQRWLHVDSCEAAFDSPLMYEKKGWGKKLTYCVGFARDHVVDVTRRYTHKFEELLSRRTACTEKELGQALFALSEFAIDRCLTQYPDIIQSERRKLLAHRASEEETQLAPVATRNTKPEEEVGRTSGDAAWRQQRGELGANEAAKQKALECSETGLDGAEAHTRSSESNAGCSSADAQALIRSRVAKLVASGLTANDALLKVLADAKKG</sequence>
<keyword evidence="3" id="KW-0862">Zinc</keyword>
<dbReference type="InterPro" id="IPR050883">
    <property type="entry name" value="PNGase"/>
</dbReference>
<dbReference type="InterPro" id="IPR038765">
    <property type="entry name" value="Papain-like_cys_pep_sf"/>
</dbReference>
<dbReference type="SMART" id="SM00460">
    <property type="entry name" value="TGc"/>
    <property type="match status" value="1"/>
</dbReference>
<reference evidence="6 8" key="1">
    <citation type="submission" date="2024-02" db="EMBL/GenBank/DDBJ databases">
        <authorList>
            <person name="Chen Y."/>
            <person name="Shah S."/>
            <person name="Dougan E. K."/>
            <person name="Thang M."/>
            <person name="Chan C."/>
        </authorList>
    </citation>
    <scope>NUCLEOTIDE SEQUENCE [LARGE SCALE GENOMIC DNA]</scope>
</reference>
<feature type="domain" description="Transglutaminase-like" evidence="5">
    <location>
        <begin position="100"/>
        <end position="155"/>
    </location>
</feature>
<evidence type="ECO:0000256" key="2">
    <source>
        <dbReference type="ARBA" id="ARBA00022723"/>
    </source>
</evidence>
<name>A0ABP0JSN0_9DINO</name>
<keyword evidence="8" id="KW-1185">Reference proteome</keyword>
<evidence type="ECO:0000256" key="1">
    <source>
        <dbReference type="ARBA" id="ARBA00009390"/>
    </source>
</evidence>
<evidence type="ECO:0000256" key="3">
    <source>
        <dbReference type="ARBA" id="ARBA00022833"/>
    </source>
</evidence>
<comment type="caution">
    <text evidence="6">The sequence shown here is derived from an EMBL/GenBank/DDBJ whole genome shotgun (WGS) entry which is preliminary data.</text>
</comment>
<dbReference type="SUPFAM" id="SSF54001">
    <property type="entry name" value="Cysteine proteinases"/>
    <property type="match status" value="1"/>
</dbReference>
<evidence type="ECO:0000313" key="7">
    <source>
        <dbReference type="EMBL" id="CAK9017175.1"/>
    </source>
</evidence>
<organism evidence="6 8">
    <name type="scientific">Durusdinium trenchii</name>
    <dbReference type="NCBI Taxonomy" id="1381693"/>
    <lineage>
        <taxon>Eukaryota</taxon>
        <taxon>Sar</taxon>
        <taxon>Alveolata</taxon>
        <taxon>Dinophyceae</taxon>
        <taxon>Suessiales</taxon>
        <taxon>Symbiodiniaceae</taxon>
        <taxon>Durusdinium</taxon>
    </lineage>
</organism>
<dbReference type="Gene3D" id="3.10.620.30">
    <property type="match status" value="1"/>
</dbReference>
<proteinExistence type="inferred from homology"/>
<evidence type="ECO:0000259" key="5">
    <source>
        <dbReference type="SMART" id="SM00460"/>
    </source>
</evidence>
<dbReference type="PANTHER" id="PTHR12143:SF19">
    <property type="entry name" value="PEPTIDE-N(4)-(N-ACETYL-BETA-GLUCOSAMINYL)ASPARAGINE AMIDASE"/>
    <property type="match status" value="1"/>
</dbReference>
<keyword evidence="2" id="KW-0479">Metal-binding</keyword>
<dbReference type="EMBL" id="CAXAMN010006291">
    <property type="protein sequence ID" value="CAK9017175.1"/>
    <property type="molecule type" value="Genomic_DNA"/>
</dbReference>
<dbReference type="InterPro" id="IPR002931">
    <property type="entry name" value="Transglutaminase-like"/>
</dbReference>
<gene>
    <name evidence="6" type="ORF">CCMP2556_LOCUS12761</name>
    <name evidence="7" type="ORF">CCMP2556_LOCUS12770</name>
</gene>
<protein>
    <recommendedName>
        <fullName evidence="5">Transglutaminase-like domain-containing protein</fullName>
    </recommendedName>
</protein>
<evidence type="ECO:0000256" key="4">
    <source>
        <dbReference type="SAM" id="MobiDB-lite"/>
    </source>
</evidence>
<comment type="similarity">
    <text evidence="1">Belongs to the transglutaminase-like superfamily. PNGase family.</text>
</comment>
<evidence type="ECO:0000313" key="8">
    <source>
        <dbReference type="Proteomes" id="UP001642484"/>
    </source>
</evidence>
<accession>A0ABP0JSN0</accession>
<evidence type="ECO:0000313" key="6">
    <source>
        <dbReference type="EMBL" id="CAK9017148.1"/>
    </source>
</evidence>
<dbReference type="Pfam" id="PF01841">
    <property type="entry name" value="Transglut_core"/>
    <property type="match status" value="1"/>
</dbReference>
<dbReference type="EMBL" id="CAXAMN010006280">
    <property type="protein sequence ID" value="CAK9017148.1"/>
    <property type="molecule type" value="Genomic_DNA"/>
</dbReference>